<evidence type="ECO:0000313" key="1">
    <source>
        <dbReference type="EMBL" id="KAJ8683730.1"/>
    </source>
</evidence>
<sequence length="511" mass="59556">MEFFVNQLTSNSLIFVATSVVLLYFFVQQKFQYWKRRGIKSLPVTSIFGNFSDCIFARKPLRDFFRESCLFGKGEKMVGFYVLDKPFLILRDPECIKDVLVRDFKNFSNRCWSPNKGDFIGEVNIFSVKNPAWKILRQKLSPTFTSSKLKNMFSLILETSDNLEKYLDNIATSDNNNVVDVKEVCEKFTTDVIGLTMFGMKLNALDNPNAEFREEGKKHFENTYKRYFSLMSLLFMPRIAKLLGVTFFDPDVPTFFKRVIREAMMERIKSKCKRNDLFDAFIEMRENYMDKNDEFHHYFQDDGLIATGIVFFLGGFEPSASMMYLTLYELSKHPDIQSRLRQEILDALNETGGKITYELVMSLQYLDMVSSEGLRKYPLLHFLDREAENNYTFTNTNITIDKGTPIIIPMSGIHMDPEYFPDPDIFDPERFSPENRKKIIPYTYFPFGEGPRNCIGMRIGLVQAKVGLIQILSKYEVTTCKETPNPLTFDSYTIFTKSKQNILLDFRKLKS</sequence>
<accession>A0ACC2PPL3</accession>
<evidence type="ECO:0000313" key="2">
    <source>
        <dbReference type="Proteomes" id="UP001239111"/>
    </source>
</evidence>
<gene>
    <name evidence="1" type="ORF">QAD02_019522</name>
</gene>
<name>A0ACC2PPL3_9HYME</name>
<protein>
    <submittedName>
        <fullName evidence="1">Uncharacterized protein</fullName>
    </submittedName>
</protein>
<reference evidence="1" key="1">
    <citation type="submission" date="2023-04" db="EMBL/GenBank/DDBJ databases">
        <title>A chromosome-level genome assembly of the parasitoid wasp Eretmocerus hayati.</title>
        <authorList>
            <person name="Zhong Y."/>
            <person name="Liu S."/>
            <person name="Liu Y."/>
        </authorList>
    </citation>
    <scope>NUCLEOTIDE SEQUENCE</scope>
    <source>
        <strain evidence="1">ZJU_SS_LIU_2023</strain>
    </source>
</reference>
<proteinExistence type="predicted"/>
<organism evidence="1 2">
    <name type="scientific">Eretmocerus hayati</name>
    <dbReference type="NCBI Taxonomy" id="131215"/>
    <lineage>
        <taxon>Eukaryota</taxon>
        <taxon>Metazoa</taxon>
        <taxon>Ecdysozoa</taxon>
        <taxon>Arthropoda</taxon>
        <taxon>Hexapoda</taxon>
        <taxon>Insecta</taxon>
        <taxon>Pterygota</taxon>
        <taxon>Neoptera</taxon>
        <taxon>Endopterygota</taxon>
        <taxon>Hymenoptera</taxon>
        <taxon>Apocrita</taxon>
        <taxon>Proctotrupomorpha</taxon>
        <taxon>Chalcidoidea</taxon>
        <taxon>Aphelinidae</taxon>
        <taxon>Aphelininae</taxon>
        <taxon>Eretmocerus</taxon>
    </lineage>
</organism>
<keyword evidence="2" id="KW-1185">Reference proteome</keyword>
<dbReference type="Proteomes" id="UP001239111">
    <property type="component" value="Chromosome 1"/>
</dbReference>
<comment type="caution">
    <text evidence="1">The sequence shown here is derived from an EMBL/GenBank/DDBJ whole genome shotgun (WGS) entry which is preliminary data.</text>
</comment>
<dbReference type="EMBL" id="CM056741">
    <property type="protein sequence ID" value="KAJ8683730.1"/>
    <property type="molecule type" value="Genomic_DNA"/>
</dbReference>